<keyword evidence="4 7" id="KW-0812">Transmembrane</keyword>
<dbReference type="AlphaFoldDB" id="A0A2T0RI87"/>
<dbReference type="PANTHER" id="PTHR36838">
    <property type="entry name" value="AUXIN EFFLUX CARRIER FAMILY PROTEIN"/>
    <property type="match status" value="1"/>
</dbReference>
<sequence>MRQAGKHGKQSVNLILTVIEIVAPVFLLGALGFTWTRLGWDYPVAFITRLAMTLAVPCLIFTALQSSQIDPVVLSGIAIASVLAYALIAVALFGLCLVLKLERRTYLAPMVFGNTGNLGLPLALFAFGTDGLSYGVAVLAVTTIGLFTIGLLIVSGASNPARVLREPMVIATVLGALFLAMGWSTPGWLTNSLDLLGQMAIPLMLLTLGVAVGRLHPGQLLAGFGLSAVRVLICAAAGVAAGLALGLPEVPFAVLVVQMITPVPVTSYLLAEKYDAGAEQVAGLVVTSTLLAVVTLPIALALLV</sequence>
<feature type="transmembrane region" description="Helical" evidence="7">
    <location>
        <begin position="169"/>
        <end position="189"/>
    </location>
</feature>
<feature type="transmembrane region" description="Helical" evidence="7">
    <location>
        <begin position="106"/>
        <end position="128"/>
    </location>
</feature>
<comment type="caution">
    <text evidence="8">The sequence shown here is derived from an EMBL/GenBank/DDBJ whole genome shotgun (WGS) entry which is preliminary data.</text>
</comment>
<feature type="transmembrane region" description="Helical" evidence="7">
    <location>
        <begin position="282"/>
        <end position="303"/>
    </location>
</feature>
<dbReference type="Pfam" id="PF03547">
    <property type="entry name" value="Mem_trans"/>
    <property type="match status" value="2"/>
</dbReference>
<keyword evidence="6 7" id="KW-0472">Membrane</keyword>
<evidence type="ECO:0000256" key="5">
    <source>
        <dbReference type="ARBA" id="ARBA00022989"/>
    </source>
</evidence>
<feature type="transmembrane region" description="Helical" evidence="7">
    <location>
        <begin position="220"/>
        <end position="244"/>
    </location>
</feature>
<name>A0A2T0RI87_9RHOB</name>
<feature type="transmembrane region" description="Helical" evidence="7">
    <location>
        <begin position="134"/>
        <end position="157"/>
    </location>
</feature>
<feature type="transmembrane region" description="Helical" evidence="7">
    <location>
        <begin position="72"/>
        <end position="99"/>
    </location>
</feature>
<keyword evidence="9" id="KW-1185">Reference proteome</keyword>
<reference evidence="8 9" key="1">
    <citation type="submission" date="2018-03" db="EMBL/GenBank/DDBJ databases">
        <title>Genomic Encyclopedia of Archaeal and Bacterial Type Strains, Phase II (KMG-II): from individual species to whole genera.</title>
        <authorList>
            <person name="Goeker M."/>
        </authorList>
    </citation>
    <scope>NUCLEOTIDE SEQUENCE [LARGE SCALE GENOMIC DNA]</scope>
    <source>
        <strain evidence="8 9">DSM 29328</strain>
    </source>
</reference>
<evidence type="ECO:0000256" key="4">
    <source>
        <dbReference type="ARBA" id="ARBA00022692"/>
    </source>
</evidence>
<protein>
    <recommendedName>
        <fullName evidence="10">AEC family transporter</fullName>
    </recommendedName>
</protein>
<accession>A0A2T0RI87</accession>
<evidence type="ECO:0000256" key="1">
    <source>
        <dbReference type="ARBA" id="ARBA00004141"/>
    </source>
</evidence>
<evidence type="ECO:0000256" key="3">
    <source>
        <dbReference type="ARBA" id="ARBA00022475"/>
    </source>
</evidence>
<evidence type="ECO:0000256" key="7">
    <source>
        <dbReference type="SAM" id="Phobius"/>
    </source>
</evidence>
<dbReference type="InterPro" id="IPR004776">
    <property type="entry name" value="Mem_transp_PIN-like"/>
</dbReference>
<feature type="transmembrane region" description="Helical" evidence="7">
    <location>
        <begin position="250"/>
        <end position="270"/>
    </location>
</feature>
<keyword evidence="3" id="KW-1003">Cell membrane</keyword>
<evidence type="ECO:0000313" key="8">
    <source>
        <dbReference type="EMBL" id="PRY20903.1"/>
    </source>
</evidence>
<dbReference type="GO" id="GO:0016020">
    <property type="term" value="C:membrane"/>
    <property type="evidence" value="ECO:0007669"/>
    <property type="project" value="UniProtKB-SubCell"/>
</dbReference>
<evidence type="ECO:0008006" key="10">
    <source>
        <dbReference type="Google" id="ProtNLM"/>
    </source>
</evidence>
<evidence type="ECO:0000313" key="9">
    <source>
        <dbReference type="Proteomes" id="UP000239480"/>
    </source>
</evidence>
<keyword evidence="5 7" id="KW-1133">Transmembrane helix</keyword>
<dbReference type="GO" id="GO:0055085">
    <property type="term" value="P:transmembrane transport"/>
    <property type="evidence" value="ECO:0007669"/>
    <property type="project" value="InterPro"/>
</dbReference>
<evidence type="ECO:0000256" key="6">
    <source>
        <dbReference type="ARBA" id="ARBA00023136"/>
    </source>
</evidence>
<comment type="subcellular location">
    <subcellularLocation>
        <location evidence="1">Membrane</location>
        <topology evidence="1">Multi-pass membrane protein</topology>
    </subcellularLocation>
</comment>
<organism evidence="8 9">
    <name type="scientific">Aliiruegeria haliotis</name>
    <dbReference type="NCBI Taxonomy" id="1280846"/>
    <lineage>
        <taxon>Bacteria</taxon>
        <taxon>Pseudomonadati</taxon>
        <taxon>Pseudomonadota</taxon>
        <taxon>Alphaproteobacteria</taxon>
        <taxon>Rhodobacterales</taxon>
        <taxon>Roseobacteraceae</taxon>
        <taxon>Aliiruegeria</taxon>
    </lineage>
</organism>
<feature type="transmembrane region" description="Helical" evidence="7">
    <location>
        <begin position="12"/>
        <end position="34"/>
    </location>
</feature>
<feature type="transmembrane region" description="Helical" evidence="7">
    <location>
        <begin position="195"/>
        <end position="213"/>
    </location>
</feature>
<keyword evidence="2" id="KW-0813">Transport</keyword>
<dbReference type="PANTHER" id="PTHR36838:SF1">
    <property type="entry name" value="SLR1864 PROTEIN"/>
    <property type="match status" value="1"/>
</dbReference>
<evidence type="ECO:0000256" key="2">
    <source>
        <dbReference type="ARBA" id="ARBA00022448"/>
    </source>
</evidence>
<dbReference type="EMBL" id="PVTD01000011">
    <property type="protein sequence ID" value="PRY20903.1"/>
    <property type="molecule type" value="Genomic_DNA"/>
</dbReference>
<proteinExistence type="predicted"/>
<gene>
    <name evidence="8" type="ORF">CLV78_11157</name>
</gene>
<dbReference type="Proteomes" id="UP000239480">
    <property type="component" value="Unassembled WGS sequence"/>
</dbReference>